<feature type="transmembrane region" description="Helical" evidence="1">
    <location>
        <begin position="93"/>
        <end position="113"/>
    </location>
</feature>
<sequence length="378" mass="41103">MFAVGAALSAPFFSAISKLGRRTDLAWHAELVIESRSQPNQLSYSVYYWLLDTLSGRGDLDALIAVAMVLVSVAYGLRVALTWLVFSMVGLGMVGRVVGTVAASIAGPITVSAQDDIYLGKLSPVIWHNSTTILAVPFALLLFASTCWLLTRPRVSIRAHVVQLALVLLSGWTKPNFILAFIPALAVWCVIAVGAAPAGERGATFRELWRKAAPSGIVAAAILVTQYVLTYSGPGLQMLGQSVSNVFDPFAVWELWSTAFGVRPFVTVPTSLITPLVLSLLVWRGKGYRLPLVLAWLAVVVGLLQFTLFAEALADGTILFHGNWIWGAQISMAILFCLTLSAFMREWETLPWPKWIGFFLAAFQVVVGVGWIVVLLRP</sequence>
<accession>A0A1G9JVL9</accession>
<feature type="transmembrane region" description="Helical" evidence="1">
    <location>
        <begin position="355"/>
        <end position="376"/>
    </location>
</feature>
<feature type="transmembrane region" description="Helical" evidence="1">
    <location>
        <begin position="265"/>
        <end position="283"/>
    </location>
</feature>
<evidence type="ECO:0000256" key="1">
    <source>
        <dbReference type="SAM" id="Phobius"/>
    </source>
</evidence>
<dbReference type="AlphaFoldDB" id="A0A1G9JVL9"/>
<dbReference type="EMBL" id="FNGP01000002">
    <property type="protein sequence ID" value="SDL41589.1"/>
    <property type="molecule type" value="Genomic_DNA"/>
</dbReference>
<feature type="transmembrane region" description="Helical" evidence="1">
    <location>
        <begin position="62"/>
        <end position="86"/>
    </location>
</feature>
<feature type="transmembrane region" description="Helical" evidence="1">
    <location>
        <begin position="324"/>
        <end position="343"/>
    </location>
</feature>
<evidence type="ECO:0000313" key="3">
    <source>
        <dbReference type="Proteomes" id="UP000199475"/>
    </source>
</evidence>
<keyword evidence="3" id="KW-1185">Reference proteome</keyword>
<organism evidence="2 3">
    <name type="scientific">Tessaracoccus oleiagri</name>
    <dbReference type="NCBI Taxonomy" id="686624"/>
    <lineage>
        <taxon>Bacteria</taxon>
        <taxon>Bacillati</taxon>
        <taxon>Actinomycetota</taxon>
        <taxon>Actinomycetes</taxon>
        <taxon>Propionibacteriales</taxon>
        <taxon>Propionibacteriaceae</taxon>
        <taxon>Tessaracoccus</taxon>
    </lineage>
</organism>
<feature type="transmembrane region" description="Helical" evidence="1">
    <location>
        <begin position="155"/>
        <end position="172"/>
    </location>
</feature>
<feature type="transmembrane region" description="Helical" evidence="1">
    <location>
        <begin position="290"/>
        <end position="312"/>
    </location>
</feature>
<dbReference type="STRING" id="686624.SAMN04488242_1496"/>
<keyword evidence="1" id="KW-0472">Membrane</keyword>
<keyword evidence="1" id="KW-1133">Transmembrane helix</keyword>
<protein>
    <submittedName>
        <fullName evidence="2">Uncharacterized protein</fullName>
    </submittedName>
</protein>
<name>A0A1G9JVL9_9ACTN</name>
<dbReference type="Proteomes" id="UP000199475">
    <property type="component" value="Unassembled WGS sequence"/>
</dbReference>
<keyword evidence="1" id="KW-0812">Transmembrane</keyword>
<feature type="transmembrane region" description="Helical" evidence="1">
    <location>
        <begin position="208"/>
        <end position="229"/>
    </location>
</feature>
<proteinExistence type="predicted"/>
<gene>
    <name evidence="2" type="ORF">SAMN04488242_1496</name>
</gene>
<feature type="transmembrane region" description="Helical" evidence="1">
    <location>
        <begin position="178"/>
        <end position="196"/>
    </location>
</feature>
<feature type="transmembrane region" description="Helical" evidence="1">
    <location>
        <begin position="125"/>
        <end position="143"/>
    </location>
</feature>
<evidence type="ECO:0000313" key="2">
    <source>
        <dbReference type="EMBL" id="SDL41589.1"/>
    </source>
</evidence>
<reference evidence="2 3" key="1">
    <citation type="submission" date="2016-10" db="EMBL/GenBank/DDBJ databases">
        <authorList>
            <person name="de Groot N.N."/>
        </authorList>
    </citation>
    <scope>NUCLEOTIDE SEQUENCE [LARGE SCALE GENOMIC DNA]</scope>
    <source>
        <strain evidence="2 3">CGMCC 1.9159</strain>
    </source>
</reference>